<evidence type="ECO:0000313" key="1">
    <source>
        <dbReference type="EMBL" id="SNS88603.1"/>
    </source>
</evidence>
<proteinExistence type="predicted"/>
<accession>A0A239I691</accession>
<dbReference type="RefSeq" id="WP_089284472.1">
    <property type="nucleotide sequence ID" value="NZ_FZOJ01000025.1"/>
</dbReference>
<dbReference type="InterPro" id="IPR045751">
    <property type="entry name" value="DUF6179"/>
</dbReference>
<evidence type="ECO:0000313" key="2">
    <source>
        <dbReference type="Proteomes" id="UP000198304"/>
    </source>
</evidence>
<gene>
    <name evidence="1" type="ORF">SAMN05446037_102573</name>
</gene>
<protein>
    <submittedName>
        <fullName evidence="1">Uncharacterized protein</fullName>
    </submittedName>
</protein>
<dbReference type="Proteomes" id="UP000198304">
    <property type="component" value="Unassembled WGS sequence"/>
</dbReference>
<reference evidence="1 2" key="1">
    <citation type="submission" date="2017-06" db="EMBL/GenBank/DDBJ databases">
        <authorList>
            <person name="Kim H.J."/>
            <person name="Triplett B.A."/>
        </authorList>
    </citation>
    <scope>NUCLEOTIDE SEQUENCE [LARGE SCALE GENOMIC DNA]</scope>
    <source>
        <strain evidence="1 2">SCA</strain>
    </source>
</reference>
<sequence>MENIERISKIDKAKLSDEQYLPSLLEQAYTLGMLSDIDIERIQFECLAILSKQTERYNSGDSSSIRVETAQNILTSIMFTIGVWLKTFHIPDDAALAIKNSTMDDLYQKGRKRIDKMVKSVKILHSTILRKLVDSQNVFYHSTVVDGIKGFFKLYYPEFGAQEIHITADYPVYNPMKKLVGIEFIQEYLKNIYFENLFCSNFRADDIHHLLCGYDEHYQHLLFNIYEPVLAAAIGCVLADTDIQRLDITPSAVSHLNRLFARKSITEIEDTLIRAVTELKQYILLADNLERYIKVSLSLIAVEVKSAVVTQTLDKVFIVAKYPENDPKIYFSFGNKMDNEIYRKVVNEIMQSHTAKDKIDVIKEYVQSLADLEDILLDTELYPNEITEILKELSPAEIAALSKKYIQLEHIDFADLRESEKILYECLCGFIASLPKEQQVWIDKAVRALSEDTISC</sequence>
<organism evidence="1 2">
    <name type="scientific">Anaerovirgula multivorans</name>
    <dbReference type="NCBI Taxonomy" id="312168"/>
    <lineage>
        <taxon>Bacteria</taxon>
        <taxon>Bacillati</taxon>
        <taxon>Bacillota</taxon>
        <taxon>Clostridia</taxon>
        <taxon>Peptostreptococcales</taxon>
        <taxon>Natronincolaceae</taxon>
        <taxon>Anaerovirgula</taxon>
    </lineage>
</organism>
<dbReference type="EMBL" id="FZOJ01000025">
    <property type="protein sequence ID" value="SNS88603.1"/>
    <property type="molecule type" value="Genomic_DNA"/>
</dbReference>
<dbReference type="Pfam" id="PF19677">
    <property type="entry name" value="DUF6179"/>
    <property type="match status" value="1"/>
</dbReference>
<keyword evidence="2" id="KW-1185">Reference proteome</keyword>
<name>A0A239I691_9FIRM</name>
<dbReference type="OrthoDB" id="3173587at2"/>
<dbReference type="AlphaFoldDB" id="A0A239I691"/>